<reference evidence="2 3" key="1">
    <citation type="submission" date="2019-07" db="EMBL/GenBank/DDBJ databases">
        <title>Whole genome shotgun sequence of Rhodospirillum oryzae NBRC 107573.</title>
        <authorList>
            <person name="Hosoyama A."/>
            <person name="Uohara A."/>
            <person name="Ohji S."/>
            <person name="Ichikawa N."/>
        </authorList>
    </citation>
    <scope>NUCLEOTIDE SEQUENCE [LARGE SCALE GENOMIC DNA]</scope>
    <source>
        <strain evidence="2 3">NBRC 107573</strain>
    </source>
</reference>
<dbReference type="EMBL" id="BJZO01000046">
    <property type="protein sequence ID" value="GEO81740.1"/>
    <property type="molecule type" value="Genomic_DNA"/>
</dbReference>
<keyword evidence="3" id="KW-1185">Reference proteome</keyword>
<dbReference type="PANTHER" id="PTHR43581:SF2">
    <property type="entry name" value="EXCINUCLEASE ATPASE SUBUNIT"/>
    <property type="match status" value="1"/>
</dbReference>
<dbReference type="InterPro" id="IPR051396">
    <property type="entry name" value="Bact_Antivir_Def_Nuclease"/>
</dbReference>
<protein>
    <submittedName>
        <fullName evidence="2">ATP-binding protein</fullName>
    </submittedName>
</protein>
<accession>A0A512H8L5</accession>
<dbReference type="InterPro" id="IPR027417">
    <property type="entry name" value="P-loop_NTPase"/>
</dbReference>
<comment type="caution">
    <text evidence="2">The sequence shown here is derived from an EMBL/GenBank/DDBJ whole genome shotgun (WGS) entry which is preliminary data.</text>
</comment>
<dbReference type="Proteomes" id="UP000321567">
    <property type="component" value="Unassembled WGS sequence"/>
</dbReference>
<evidence type="ECO:0000259" key="1">
    <source>
        <dbReference type="Pfam" id="PF13304"/>
    </source>
</evidence>
<dbReference type="InterPro" id="IPR003959">
    <property type="entry name" value="ATPase_AAA_core"/>
</dbReference>
<dbReference type="Pfam" id="PF13304">
    <property type="entry name" value="AAA_21"/>
    <property type="match status" value="1"/>
</dbReference>
<dbReference type="PANTHER" id="PTHR43581">
    <property type="entry name" value="ATP/GTP PHOSPHATASE"/>
    <property type="match status" value="1"/>
</dbReference>
<sequence>MLNQARFQNFTCLPNATWEFASGINVIVGENGLGKSHALKALYAVLKVQADARDLSKSTLEKALADKLVAVLRPESLGRLAKRKQGRERCEIALDMENEEHSCAIGFATNAKTMVDVVKAPTKALSLSPAYLPTRELVTLCPWFLSLYDNYHLEFEETWRDTVSLLGSPTLKGPREKEIAALVAPLETAMGGKVVVDPQTGRFYVQAAGEGRLEMPLVAEGLRKLAMLARLISTGILLKQGFLFWDEPESNLNPRLIRTVAASIVAVARPGVQVFIATHSLFLVRELALLLGSQTNAGVSRRWFALADRDNKAVLEQSEKIDHIQTLVMLDEELDQSDRYLERDDVHG</sequence>
<keyword evidence="2" id="KW-0547">Nucleotide-binding</keyword>
<dbReference type="SUPFAM" id="SSF52540">
    <property type="entry name" value="P-loop containing nucleoside triphosphate hydrolases"/>
    <property type="match status" value="1"/>
</dbReference>
<evidence type="ECO:0000313" key="2">
    <source>
        <dbReference type="EMBL" id="GEO81740.1"/>
    </source>
</evidence>
<name>A0A512H8L5_9PROT</name>
<organism evidence="2 3">
    <name type="scientific">Pararhodospirillum oryzae</name>
    <dbReference type="NCBI Taxonomy" id="478448"/>
    <lineage>
        <taxon>Bacteria</taxon>
        <taxon>Pseudomonadati</taxon>
        <taxon>Pseudomonadota</taxon>
        <taxon>Alphaproteobacteria</taxon>
        <taxon>Rhodospirillales</taxon>
        <taxon>Rhodospirillaceae</taxon>
        <taxon>Pararhodospirillum</taxon>
    </lineage>
</organism>
<dbReference type="Gene3D" id="3.40.50.300">
    <property type="entry name" value="P-loop containing nucleotide triphosphate hydrolases"/>
    <property type="match status" value="2"/>
</dbReference>
<feature type="domain" description="ATPase AAA-type core" evidence="1">
    <location>
        <begin position="201"/>
        <end position="284"/>
    </location>
</feature>
<dbReference type="AlphaFoldDB" id="A0A512H8L5"/>
<proteinExistence type="predicted"/>
<dbReference type="OrthoDB" id="9784297at2"/>
<keyword evidence="2" id="KW-0067">ATP-binding</keyword>
<gene>
    <name evidence="2" type="ORF">ROR02_18710</name>
</gene>
<evidence type="ECO:0000313" key="3">
    <source>
        <dbReference type="Proteomes" id="UP000321567"/>
    </source>
</evidence>
<dbReference type="GO" id="GO:0005524">
    <property type="term" value="F:ATP binding"/>
    <property type="evidence" value="ECO:0007669"/>
    <property type="project" value="UniProtKB-KW"/>
</dbReference>
<dbReference type="GO" id="GO:0016887">
    <property type="term" value="F:ATP hydrolysis activity"/>
    <property type="evidence" value="ECO:0007669"/>
    <property type="project" value="InterPro"/>
</dbReference>
<dbReference type="CDD" id="cd00267">
    <property type="entry name" value="ABC_ATPase"/>
    <property type="match status" value="1"/>
</dbReference>